<dbReference type="RefSeq" id="WP_076483738.1">
    <property type="nucleotide sequence ID" value="NZ_FTOG01000002.1"/>
</dbReference>
<dbReference type="STRING" id="453582.SAMN05421580_102141"/>
<proteinExistence type="predicted"/>
<keyword evidence="4" id="KW-1185">Reference proteome</keyword>
<protein>
    <submittedName>
        <fullName evidence="3">Uncharacterized protein</fullName>
    </submittedName>
</protein>
<name>A0A1N7JWK7_9RHOB</name>
<accession>A0A1N7JWK7</accession>
<evidence type="ECO:0000256" key="1">
    <source>
        <dbReference type="SAM" id="MobiDB-lite"/>
    </source>
</evidence>
<dbReference type="Proteomes" id="UP000186221">
    <property type="component" value="Unassembled WGS sequence"/>
</dbReference>
<gene>
    <name evidence="3" type="ORF">SAMN05421580_102141</name>
</gene>
<feature type="region of interest" description="Disordered" evidence="1">
    <location>
        <begin position="168"/>
        <end position="198"/>
    </location>
</feature>
<dbReference type="EMBL" id="FTOG01000002">
    <property type="protein sequence ID" value="SIS53584.1"/>
    <property type="molecule type" value="Genomic_DNA"/>
</dbReference>
<sequence>MLKSFGMMVTALVSGVSGAAFLATSQDHFSKQPQAEGPQLRIETAALSDAPALAPAPIRLISPTAPSAEEARPELSPAALEMPAAPVLVANLPASASTALAPLHLPAIAIAEQSVPLTPRRYTAAERAEWPRPVPAPWRGGPIAQDDTTGYVAPYLSPDDMITPLPDFDAAEPASAPALRRMRTDQPDFNPWRTGVYR</sequence>
<feature type="chain" id="PRO_5012161934" evidence="2">
    <location>
        <begin position="20"/>
        <end position="198"/>
    </location>
</feature>
<reference evidence="4" key="1">
    <citation type="submission" date="2017-01" db="EMBL/GenBank/DDBJ databases">
        <authorList>
            <person name="Varghese N."/>
            <person name="Submissions S."/>
        </authorList>
    </citation>
    <scope>NUCLEOTIDE SEQUENCE [LARGE SCALE GENOMIC DNA]</scope>
    <source>
        <strain evidence="4">DSM 19945</strain>
    </source>
</reference>
<evidence type="ECO:0000313" key="4">
    <source>
        <dbReference type="Proteomes" id="UP000186221"/>
    </source>
</evidence>
<evidence type="ECO:0000256" key="2">
    <source>
        <dbReference type="SAM" id="SignalP"/>
    </source>
</evidence>
<feature type="signal peptide" evidence="2">
    <location>
        <begin position="1"/>
        <end position="19"/>
    </location>
</feature>
<organism evidence="3 4">
    <name type="scientific">Rhodobacter aestuarii</name>
    <dbReference type="NCBI Taxonomy" id="453582"/>
    <lineage>
        <taxon>Bacteria</taxon>
        <taxon>Pseudomonadati</taxon>
        <taxon>Pseudomonadota</taxon>
        <taxon>Alphaproteobacteria</taxon>
        <taxon>Rhodobacterales</taxon>
        <taxon>Rhodobacter group</taxon>
        <taxon>Rhodobacter</taxon>
    </lineage>
</organism>
<dbReference type="AlphaFoldDB" id="A0A1N7JWK7"/>
<keyword evidence="2" id="KW-0732">Signal</keyword>
<evidence type="ECO:0000313" key="3">
    <source>
        <dbReference type="EMBL" id="SIS53584.1"/>
    </source>
</evidence>